<feature type="signal peptide" evidence="9">
    <location>
        <begin position="1"/>
        <end position="28"/>
    </location>
</feature>
<dbReference type="AlphaFoldDB" id="A0A3Q2QJR4"/>
<dbReference type="InterPro" id="IPR013783">
    <property type="entry name" value="Ig-like_fold"/>
</dbReference>
<evidence type="ECO:0000313" key="12">
    <source>
        <dbReference type="Proteomes" id="UP000265000"/>
    </source>
</evidence>
<keyword evidence="6" id="KW-1015">Disulfide bond</keyword>
<evidence type="ECO:0000256" key="6">
    <source>
        <dbReference type="ARBA" id="ARBA00023157"/>
    </source>
</evidence>
<keyword evidence="12" id="KW-1185">Reference proteome</keyword>
<dbReference type="InterPro" id="IPR013151">
    <property type="entry name" value="Immunoglobulin_dom"/>
</dbReference>
<protein>
    <recommendedName>
        <fullName evidence="10">Ig-like domain-containing protein</fullName>
    </recommendedName>
</protein>
<organism evidence="11 12">
    <name type="scientific">Fundulus heteroclitus</name>
    <name type="common">Killifish</name>
    <name type="synonym">Mummichog</name>
    <dbReference type="NCBI Taxonomy" id="8078"/>
    <lineage>
        <taxon>Eukaryota</taxon>
        <taxon>Metazoa</taxon>
        <taxon>Chordata</taxon>
        <taxon>Craniata</taxon>
        <taxon>Vertebrata</taxon>
        <taxon>Euteleostomi</taxon>
        <taxon>Actinopterygii</taxon>
        <taxon>Neopterygii</taxon>
        <taxon>Teleostei</taxon>
        <taxon>Neoteleostei</taxon>
        <taxon>Acanthomorphata</taxon>
        <taxon>Ovalentaria</taxon>
        <taxon>Atherinomorphae</taxon>
        <taxon>Cyprinodontiformes</taxon>
        <taxon>Fundulidae</taxon>
        <taxon>Fundulus</taxon>
    </lineage>
</organism>
<feature type="domain" description="Ig-like" evidence="10">
    <location>
        <begin position="9"/>
        <end position="108"/>
    </location>
</feature>
<dbReference type="InterPro" id="IPR003599">
    <property type="entry name" value="Ig_sub"/>
</dbReference>
<dbReference type="SUPFAM" id="SSF48726">
    <property type="entry name" value="Immunoglobulin"/>
    <property type="match status" value="1"/>
</dbReference>
<dbReference type="InterPro" id="IPR000920">
    <property type="entry name" value="Myelin_P0-rel"/>
</dbReference>
<evidence type="ECO:0000256" key="3">
    <source>
        <dbReference type="ARBA" id="ARBA00022729"/>
    </source>
</evidence>
<keyword evidence="4 8" id="KW-1133">Transmembrane helix</keyword>
<dbReference type="SMART" id="SM00409">
    <property type="entry name" value="IG"/>
    <property type="match status" value="1"/>
</dbReference>
<dbReference type="PROSITE" id="PS50835">
    <property type="entry name" value="IG_LIKE"/>
    <property type="match status" value="1"/>
</dbReference>
<sequence length="208" mass="23419">MKVHSFSLTFLTLLLCCYFSTLDQNVTAEPGQHVNLTCTVPDSKSVIVVEWRRADVTEEYVLLYRDERDRQMKDGDVSLVLKNVTTKDTGNYECRVQNQGNRERKHICSIYLNVSPPGEFVSLWIRASSRFLVLEVRNISDQMLVVPKDVVDETLWKVAGLRTQSVGLIVGLLVLSFIVAVAAILIIKKTACLMQKRSAADSPKEEAV</sequence>
<feature type="transmembrane region" description="Helical" evidence="8">
    <location>
        <begin position="166"/>
        <end position="187"/>
    </location>
</feature>
<dbReference type="Gene3D" id="2.60.40.10">
    <property type="entry name" value="Immunoglobulins"/>
    <property type="match status" value="1"/>
</dbReference>
<reference evidence="11" key="1">
    <citation type="submission" date="2025-08" db="UniProtKB">
        <authorList>
            <consortium name="Ensembl"/>
        </authorList>
    </citation>
    <scope>IDENTIFICATION</scope>
</reference>
<dbReference type="STRING" id="8078.ENSFHEP00000027798"/>
<accession>A0A3Q2QJR4</accession>
<dbReference type="GeneTree" id="ENSGT01120000275572"/>
<keyword evidence="2 8" id="KW-0812">Transmembrane</keyword>
<evidence type="ECO:0000259" key="10">
    <source>
        <dbReference type="PROSITE" id="PS50835"/>
    </source>
</evidence>
<reference evidence="11" key="2">
    <citation type="submission" date="2025-09" db="UniProtKB">
        <authorList>
            <consortium name="Ensembl"/>
        </authorList>
    </citation>
    <scope>IDENTIFICATION</scope>
</reference>
<dbReference type="PANTHER" id="PTHR13869">
    <property type="entry name" value="MYELIN P0 RELATED"/>
    <property type="match status" value="1"/>
</dbReference>
<comment type="subcellular location">
    <subcellularLocation>
        <location evidence="1">Membrane</location>
    </subcellularLocation>
</comment>
<dbReference type="InterPro" id="IPR007110">
    <property type="entry name" value="Ig-like_dom"/>
</dbReference>
<evidence type="ECO:0000256" key="9">
    <source>
        <dbReference type="SAM" id="SignalP"/>
    </source>
</evidence>
<dbReference type="InterPro" id="IPR036179">
    <property type="entry name" value="Ig-like_dom_sf"/>
</dbReference>
<keyword evidence="3 9" id="KW-0732">Signal</keyword>
<dbReference type="GO" id="GO:0016020">
    <property type="term" value="C:membrane"/>
    <property type="evidence" value="ECO:0007669"/>
    <property type="project" value="UniProtKB-SubCell"/>
</dbReference>
<proteinExistence type="predicted"/>
<evidence type="ECO:0000313" key="11">
    <source>
        <dbReference type="Ensembl" id="ENSFHEP00000027798.1"/>
    </source>
</evidence>
<feature type="chain" id="PRO_5018684556" description="Ig-like domain-containing protein" evidence="9">
    <location>
        <begin position="29"/>
        <end position="208"/>
    </location>
</feature>
<keyword evidence="5 8" id="KW-0472">Membrane</keyword>
<evidence type="ECO:0000256" key="8">
    <source>
        <dbReference type="SAM" id="Phobius"/>
    </source>
</evidence>
<dbReference type="PANTHER" id="PTHR13869:SF24">
    <property type="entry name" value="BASEMENT MEMBRANE-SPECIFIC HEPARAN SULFATE PROTEOGLYCAN CORE PROTEIN-LIKE"/>
    <property type="match status" value="1"/>
</dbReference>
<evidence type="ECO:0000256" key="4">
    <source>
        <dbReference type="ARBA" id="ARBA00022989"/>
    </source>
</evidence>
<keyword evidence="7" id="KW-0393">Immunoglobulin domain</keyword>
<name>A0A3Q2QJR4_FUNHE</name>
<dbReference type="Proteomes" id="UP000265000">
    <property type="component" value="Unplaced"/>
</dbReference>
<dbReference type="SMART" id="SM00408">
    <property type="entry name" value="IGc2"/>
    <property type="match status" value="1"/>
</dbReference>
<dbReference type="Ensembl" id="ENSFHET00000016847.1">
    <property type="protein sequence ID" value="ENSFHEP00000027798.1"/>
    <property type="gene ID" value="ENSFHEG00000011487.1"/>
</dbReference>
<evidence type="ECO:0000256" key="1">
    <source>
        <dbReference type="ARBA" id="ARBA00004370"/>
    </source>
</evidence>
<dbReference type="Pfam" id="PF00047">
    <property type="entry name" value="ig"/>
    <property type="match status" value="1"/>
</dbReference>
<dbReference type="InterPro" id="IPR003598">
    <property type="entry name" value="Ig_sub2"/>
</dbReference>
<evidence type="ECO:0000256" key="5">
    <source>
        <dbReference type="ARBA" id="ARBA00023136"/>
    </source>
</evidence>
<evidence type="ECO:0000256" key="7">
    <source>
        <dbReference type="ARBA" id="ARBA00023319"/>
    </source>
</evidence>
<evidence type="ECO:0000256" key="2">
    <source>
        <dbReference type="ARBA" id="ARBA00022692"/>
    </source>
</evidence>